<organism evidence="1 2">
    <name type="scientific">Dentiscutata erythropus</name>
    <dbReference type="NCBI Taxonomy" id="1348616"/>
    <lineage>
        <taxon>Eukaryota</taxon>
        <taxon>Fungi</taxon>
        <taxon>Fungi incertae sedis</taxon>
        <taxon>Mucoromycota</taxon>
        <taxon>Glomeromycotina</taxon>
        <taxon>Glomeromycetes</taxon>
        <taxon>Diversisporales</taxon>
        <taxon>Gigasporaceae</taxon>
        <taxon>Dentiscutata</taxon>
    </lineage>
</organism>
<proteinExistence type="predicted"/>
<keyword evidence="2" id="KW-1185">Reference proteome</keyword>
<dbReference type="AlphaFoldDB" id="A0A9N9CVN8"/>
<reference evidence="1" key="1">
    <citation type="submission" date="2021-06" db="EMBL/GenBank/DDBJ databases">
        <authorList>
            <person name="Kallberg Y."/>
            <person name="Tangrot J."/>
            <person name="Rosling A."/>
        </authorList>
    </citation>
    <scope>NUCLEOTIDE SEQUENCE</scope>
    <source>
        <strain evidence="1">MA453B</strain>
    </source>
</reference>
<protein>
    <submittedName>
        <fullName evidence="1">10951_t:CDS:1</fullName>
    </submittedName>
</protein>
<comment type="caution">
    <text evidence="1">The sequence shown here is derived from an EMBL/GenBank/DDBJ whole genome shotgun (WGS) entry which is preliminary data.</text>
</comment>
<gene>
    <name evidence="1" type="ORF">DERYTH_LOCUS8427</name>
</gene>
<dbReference type="OrthoDB" id="2490746at2759"/>
<sequence>MFLIVKANNGFEAFRGNIKDLNDSTVESFDSFTDIEIVFLNQLNGADPSFDRPIRHEFVGNATFIQDLIIFTPAYVEPIHTIQVTLLDLGAVVSCVQFPRNRFS</sequence>
<dbReference type="EMBL" id="CAJVPY010004350">
    <property type="protein sequence ID" value="CAG8616775.1"/>
    <property type="molecule type" value="Genomic_DNA"/>
</dbReference>
<dbReference type="Proteomes" id="UP000789405">
    <property type="component" value="Unassembled WGS sequence"/>
</dbReference>
<evidence type="ECO:0000313" key="2">
    <source>
        <dbReference type="Proteomes" id="UP000789405"/>
    </source>
</evidence>
<name>A0A9N9CVN8_9GLOM</name>
<accession>A0A9N9CVN8</accession>
<evidence type="ECO:0000313" key="1">
    <source>
        <dbReference type="EMBL" id="CAG8616775.1"/>
    </source>
</evidence>